<dbReference type="Pfam" id="PF01243">
    <property type="entry name" value="PNPOx_N"/>
    <property type="match status" value="1"/>
</dbReference>
<keyword evidence="3" id="KW-1185">Reference proteome</keyword>
<reference evidence="2 3" key="1">
    <citation type="journal article" date="2016" name="Int. J. Syst. Evol. Microbiol.">
        <title>Paraphotobacterium marinum gen. nov., sp. nov., a member of the family Vibrionaceae, isolated from surface seawater.</title>
        <authorList>
            <person name="Huang Z."/>
            <person name="Dong C."/>
            <person name="Shao Z."/>
        </authorList>
    </citation>
    <scope>NUCLEOTIDE SEQUENCE [LARGE SCALE GENOMIC DNA]</scope>
    <source>
        <strain evidence="2 3">NSCS20N07D</strain>
    </source>
</reference>
<protein>
    <recommendedName>
        <fullName evidence="1">Pyridoxamine 5'-phosphate oxidase N-terminal domain-containing protein</fullName>
    </recommendedName>
</protein>
<organism evidence="2 3">
    <name type="scientific">Paraphotobacterium marinum</name>
    <dbReference type="NCBI Taxonomy" id="1755811"/>
    <lineage>
        <taxon>Bacteria</taxon>
        <taxon>Pseudomonadati</taxon>
        <taxon>Pseudomonadota</taxon>
        <taxon>Gammaproteobacteria</taxon>
        <taxon>Vibrionales</taxon>
        <taxon>Vibrionaceae</taxon>
        <taxon>Paraphotobacterium</taxon>
    </lineage>
</organism>
<dbReference type="AlphaFoldDB" id="A0A220VEI8"/>
<evidence type="ECO:0000313" key="2">
    <source>
        <dbReference type="EMBL" id="ASK78759.1"/>
    </source>
</evidence>
<evidence type="ECO:0000313" key="3">
    <source>
        <dbReference type="Proteomes" id="UP000242175"/>
    </source>
</evidence>
<feature type="domain" description="Pyridoxamine 5'-phosphate oxidase N-terminal" evidence="1">
    <location>
        <begin position="27"/>
        <end position="150"/>
    </location>
</feature>
<accession>A0A220VEI8</accession>
<dbReference type="KEGG" id="pmai:CF386_07000"/>
<proteinExistence type="predicted"/>
<evidence type="ECO:0000259" key="1">
    <source>
        <dbReference type="Pfam" id="PF01243"/>
    </source>
</evidence>
<dbReference type="InterPro" id="IPR011576">
    <property type="entry name" value="Pyridox_Oxase_N"/>
</dbReference>
<sequence length="168" mass="19758">MDKKKYNLINEHKFEFPKKVDHLKFIDLIKNQEFGVLTTSFNNNPYSTLVAFIFDERANSVFFVTSHYTRKFQYIESNNKVSFFVDNRDISENFIHINTVCIQGAVNIIKNISKVAYIKQLITDKYPYLNELCTSKACVTLKIQIKEIFFVTKVHEVQQVSINVNDRK</sequence>
<dbReference type="Gene3D" id="2.30.110.10">
    <property type="entry name" value="Electron Transport, Fmn-binding Protein, Chain A"/>
    <property type="match status" value="1"/>
</dbReference>
<dbReference type="InterPro" id="IPR012349">
    <property type="entry name" value="Split_barrel_FMN-bd"/>
</dbReference>
<name>A0A220VEI8_9GAMM</name>
<dbReference type="SUPFAM" id="SSF50475">
    <property type="entry name" value="FMN-binding split barrel"/>
    <property type="match status" value="1"/>
</dbReference>
<gene>
    <name evidence="2" type="ORF">CF386_07000</name>
</gene>
<dbReference type="RefSeq" id="WP_089073667.1">
    <property type="nucleotide sequence ID" value="NZ_CBCSAM010000001.1"/>
</dbReference>
<dbReference type="EMBL" id="CP022355">
    <property type="protein sequence ID" value="ASK78759.1"/>
    <property type="molecule type" value="Genomic_DNA"/>
</dbReference>
<dbReference type="Proteomes" id="UP000242175">
    <property type="component" value="Chromosome large"/>
</dbReference>
<dbReference type="OrthoDB" id="1551071at2"/>